<protein>
    <recommendedName>
        <fullName evidence="1">Cupin type-2 domain-containing protein</fullName>
    </recommendedName>
</protein>
<dbReference type="Gene3D" id="2.60.120.10">
    <property type="entry name" value="Jelly Rolls"/>
    <property type="match status" value="1"/>
</dbReference>
<evidence type="ECO:0000313" key="3">
    <source>
        <dbReference type="Proteomes" id="UP000638263"/>
    </source>
</evidence>
<proteinExistence type="predicted"/>
<evidence type="ECO:0000259" key="1">
    <source>
        <dbReference type="Pfam" id="PF07883"/>
    </source>
</evidence>
<dbReference type="SUPFAM" id="SSF51182">
    <property type="entry name" value="RmlC-like cupins"/>
    <property type="match status" value="1"/>
</dbReference>
<reference evidence="2" key="2">
    <citation type="submission" date="2020-09" db="EMBL/GenBank/DDBJ databases">
        <authorList>
            <person name="Sun Q."/>
            <person name="Zhou Y."/>
        </authorList>
    </citation>
    <scope>NUCLEOTIDE SEQUENCE</scope>
    <source>
        <strain evidence="2">CGMCC 4.3508</strain>
    </source>
</reference>
<reference evidence="2" key="1">
    <citation type="journal article" date="2014" name="Int. J. Syst. Evol. Microbiol.">
        <title>Complete genome sequence of Corynebacterium casei LMG S-19264T (=DSM 44701T), isolated from a smear-ripened cheese.</title>
        <authorList>
            <consortium name="US DOE Joint Genome Institute (JGI-PGF)"/>
            <person name="Walter F."/>
            <person name="Albersmeier A."/>
            <person name="Kalinowski J."/>
            <person name="Ruckert C."/>
        </authorList>
    </citation>
    <scope>NUCLEOTIDE SEQUENCE</scope>
    <source>
        <strain evidence="2">CGMCC 4.3508</strain>
    </source>
</reference>
<dbReference type="AlphaFoldDB" id="A0A917VRE4"/>
<dbReference type="InterPro" id="IPR013096">
    <property type="entry name" value="Cupin_2"/>
</dbReference>
<dbReference type="Pfam" id="PF07883">
    <property type="entry name" value="Cupin_2"/>
    <property type="match status" value="1"/>
</dbReference>
<dbReference type="InterPro" id="IPR011051">
    <property type="entry name" value="RmlC_Cupin_sf"/>
</dbReference>
<evidence type="ECO:0000313" key="2">
    <source>
        <dbReference type="EMBL" id="GGL06877.1"/>
    </source>
</evidence>
<gene>
    <name evidence="2" type="ORF">GCM10011588_21600</name>
</gene>
<feature type="domain" description="Cupin type-2" evidence="1">
    <location>
        <begin position="50"/>
        <end position="107"/>
    </location>
</feature>
<dbReference type="RefSeq" id="WP_058855266.1">
    <property type="nucleotide sequence ID" value="NZ_BMMH01000003.1"/>
</dbReference>
<sequence>MEVIERDVLEQITSVVVDGAVHNIGLLKDFHRNPTLAAFVPDLARVSISWVRLRPGEELSVHEHPTKSMIIVAEGTGRTMGDTTTDIRSGDIVVVPPGSRHGFAGTEPSGFWALSVQFEGAGLYEDPDNARVTFVGDRPDIAAVRIENDKYMRAYADNALVRMISDIDGQPDGVRESLLDHLQGWSNAFQRVIAARIVGEGDGPARDLADEHLVEEVGHHRLLADIRDGRETRWDPVIAAVSSWFLDRMTTGSSVERTVLAHLVLEGSGMIFHATGVHAFAASEYFRLHDGADAEHLEMGYRELAERRDWTPEQVSDVLRRGWQMMELLCDRIADRARTAARTDHVR</sequence>
<dbReference type="Proteomes" id="UP000638263">
    <property type="component" value="Unassembled WGS sequence"/>
</dbReference>
<accession>A0A917VRE4</accession>
<dbReference type="Gene3D" id="1.20.910.10">
    <property type="entry name" value="Heme oxygenase-like"/>
    <property type="match status" value="1"/>
</dbReference>
<keyword evidence="3" id="KW-1185">Reference proteome</keyword>
<dbReference type="EMBL" id="BMMH01000003">
    <property type="protein sequence ID" value="GGL06877.1"/>
    <property type="molecule type" value="Genomic_DNA"/>
</dbReference>
<dbReference type="InterPro" id="IPR016084">
    <property type="entry name" value="Haem_Oase-like_multi-hlx"/>
</dbReference>
<dbReference type="SUPFAM" id="SSF48613">
    <property type="entry name" value="Heme oxygenase-like"/>
    <property type="match status" value="1"/>
</dbReference>
<name>A0A917VRE4_9NOCA</name>
<organism evidence="2 3">
    <name type="scientific">Nocardia jinanensis</name>
    <dbReference type="NCBI Taxonomy" id="382504"/>
    <lineage>
        <taxon>Bacteria</taxon>
        <taxon>Bacillati</taxon>
        <taxon>Actinomycetota</taxon>
        <taxon>Actinomycetes</taxon>
        <taxon>Mycobacteriales</taxon>
        <taxon>Nocardiaceae</taxon>
        <taxon>Nocardia</taxon>
    </lineage>
</organism>
<comment type="caution">
    <text evidence="2">The sequence shown here is derived from an EMBL/GenBank/DDBJ whole genome shotgun (WGS) entry which is preliminary data.</text>
</comment>
<dbReference type="InterPro" id="IPR014710">
    <property type="entry name" value="RmlC-like_jellyroll"/>
</dbReference>